<dbReference type="Gene3D" id="1.20.58.60">
    <property type="match status" value="1"/>
</dbReference>
<organism evidence="1 2">
    <name type="scientific">Cricetulus griseus</name>
    <name type="common">Chinese hamster</name>
    <name type="synonym">Cricetulus barabensis griseus</name>
    <dbReference type="NCBI Taxonomy" id="10029"/>
    <lineage>
        <taxon>Eukaryota</taxon>
        <taxon>Metazoa</taxon>
        <taxon>Chordata</taxon>
        <taxon>Craniata</taxon>
        <taxon>Vertebrata</taxon>
        <taxon>Euteleostomi</taxon>
        <taxon>Mammalia</taxon>
        <taxon>Eutheria</taxon>
        <taxon>Euarchontoglires</taxon>
        <taxon>Glires</taxon>
        <taxon>Rodentia</taxon>
        <taxon>Myomorpha</taxon>
        <taxon>Muroidea</taxon>
        <taxon>Cricetidae</taxon>
        <taxon>Cricetinae</taxon>
        <taxon>Cricetulus</taxon>
    </lineage>
</organism>
<evidence type="ECO:0000313" key="1">
    <source>
        <dbReference type="EMBL" id="EGW06377.1"/>
    </source>
</evidence>
<sequence length="81" mass="9197">MWKHLSHELELRGKRLEEALRAQQFYRDAAEAEAWMGEQELHMMGQEKAKVRARAMAVCVTSSCCPGPCCLMSPFPSPRTS</sequence>
<dbReference type="PANTHER" id="PTHR11915">
    <property type="entry name" value="SPECTRIN/FILAMIN RELATED CYTOSKELETAL PROTEIN"/>
    <property type="match status" value="1"/>
</dbReference>
<dbReference type="Proteomes" id="UP000001075">
    <property type="component" value="Unassembled WGS sequence"/>
</dbReference>
<dbReference type="SUPFAM" id="SSF46966">
    <property type="entry name" value="Spectrin repeat"/>
    <property type="match status" value="1"/>
</dbReference>
<accession>G3I4L3</accession>
<protein>
    <submittedName>
        <fullName evidence="1">Spectrin beta chain, brain 2</fullName>
    </submittedName>
</protein>
<proteinExistence type="predicted"/>
<dbReference type="EMBL" id="JH001255">
    <property type="protein sequence ID" value="EGW06377.1"/>
    <property type="molecule type" value="Genomic_DNA"/>
</dbReference>
<reference evidence="2" key="1">
    <citation type="journal article" date="2011" name="Nat. Biotechnol.">
        <title>The genomic sequence of the Chinese hamster ovary (CHO)-K1 cell line.</title>
        <authorList>
            <person name="Xu X."/>
            <person name="Nagarajan H."/>
            <person name="Lewis N.E."/>
            <person name="Pan S."/>
            <person name="Cai Z."/>
            <person name="Liu X."/>
            <person name="Chen W."/>
            <person name="Xie M."/>
            <person name="Wang W."/>
            <person name="Hammond S."/>
            <person name="Andersen M.R."/>
            <person name="Neff N."/>
            <person name="Passarelli B."/>
            <person name="Koh W."/>
            <person name="Fan H.C."/>
            <person name="Wang J."/>
            <person name="Gui Y."/>
            <person name="Lee K.H."/>
            <person name="Betenbaugh M.J."/>
            <person name="Quake S.R."/>
            <person name="Famili I."/>
            <person name="Palsson B.O."/>
            <person name="Wang J."/>
        </authorList>
    </citation>
    <scope>NUCLEOTIDE SEQUENCE [LARGE SCALE GENOMIC DNA]</scope>
    <source>
        <strain evidence="2">CHO K1 cell line</strain>
    </source>
</reference>
<gene>
    <name evidence="1" type="ORF">I79_018396</name>
</gene>
<dbReference type="STRING" id="10029.G3I4L3"/>
<evidence type="ECO:0000313" key="2">
    <source>
        <dbReference type="Proteomes" id="UP000001075"/>
    </source>
</evidence>
<dbReference type="AlphaFoldDB" id="G3I4L3"/>
<dbReference type="InParanoid" id="G3I4L3"/>
<name>G3I4L3_CRIGR</name>